<keyword evidence="7 10" id="KW-0472">Membrane</keyword>
<keyword evidence="3 10" id="KW-1134">Transmembrane beta strand</keyword>
<evidence type="ECO:0000256" key="12">
    <source>
        <dbReference type="SAM" id="SignalP"/>
    </source>
</evidence>
<name>A0ABM8UTR3_9BACT</name>
<keyword evidence="5 12" id="KW-0732">Signal</keyword>
<dbReference type="Pfam" id="PF07715">
    <property type="entry name" value="Plug"/>
    <property type="match status" value="1"/>
</dbReference>
<evidence type="ECO:0000259" key="14">
    <source>
        <dbReference type="Pfam" id="PF07715"/>
    </source>
</evidence>
<evidence type="ECO:0000256" key="6">
    <source>
        <dbReference type="ARBA" id="ARBA00023077"/>
    </source>
</evidence>
<organism evidence="15 16">
    <name type="scientific">Dyadobacter linearis</name>
    <dbReference type="NCBI Taxonomy" id="2823330"/>
    <lineage>
        <taxon>Bacteria</taxon>
        <taxon>Pseudomonadati</taxon>
        <taxon>Bacteroidota</taxon>
        <taxon>Cytophagia</taxon>
        <taxon>Cytophagales</taxon>
        <taxon>Spirosomataceae</taxon>
        <taxon>Dyadobacter</taxon>
    </lineage>
</organism>
<protein>
    <submittedName>
        <fullName evidence="15">Vitamin B12 transporter BtuB</fullName>
    </submittedName>
</protein>
<dbReference type="Proteomes" id="UP000679725">
    <property type="component" value="Unassembled WGS sequence"/>
</dbReference>
<keyword evidence="9 10" id="KW-0998">Cell outer membrane</keyword>
<feature type="signal peptide" evidence="12">
    <location>
        <begin position="1"/>
        <end position="25"/>
    </location>
</feature>
<dbReference type="Gene3D" id="2.40.170.20">
    <property type="entry name" value="TonB-dependent receptor, beta-barrel domain"/>
    <property type="match status" value="1"/>
</dbReference>
<feature type="chain" id="PRO_5047242231" evidence="12">
    <location>
        <begin position="26"/>
        <end position="649"/>
    </location>
</feature>
<dbReference type="InterPro" id="IPR039426">
    <property type="entry name" value="TonB-dep_rcpt-like"/>
</dbReference>
<proteinExistence type="inferred from homology"/>
<dbReference type="PANTHER" id="PTHR30069:SF29">
    <property type="entry name" value="HEMOGLOBIN AND HEMOGLOBIN-HAPTOGLOBIN-BINDING PROTEIN 1-RELATED"/>
    <property type="match status" value="1"/>
</dbReference>
<evidence type="ECO:0000259" key="13">
    <source>
        <dbReference type="Pfam" id="PF00593"/>
    </source>
</evidence>
<comment type="subcellular location">
    <subcellularLocation>
        <location evidence="1 10">Cell outer membrane</location>
        <topology evidence="1 10">Multi-pass membrane protein</topology>
    </subcellularLocation>
</comment>
<dbReference type="PANTHER" id="PTHR30069">
    <property type="entry name" value="TONB-DEPENDENT OUTER MEMBRANE RECEPTOR"/>
    <property type="match status" value="1"/>
</dbReference>
<evidence type="ECO:0000256" key="2">
    <source>
        <dbReference type="ARBA" id="ARBA00022448"/>
    </source>
</evidence>
<evidence type="ECO:0000256" key="9">
    <source>
        <dbReference type="ARBA" id="ARBA00023237"/>
    </source>
</evidence>
<evidence type="ECO:0000256" key="1">
    <source>
        <dbReference type="ARBA" id="ARBA00004571"/>
    </source>
</evidence>
<sequence>MTIYQKFVLFVTLTASALLSGNSYAQTDSVSLEPVNIKGFVPEKFMSGLKIQQIDSATLYTYKFQNISELLSVFTPIAFNKYGPGQLTTAFFRGTSANHTAVLWNGLNINSPILGQTDFSTIPVAGFDALSVQFGSASSIVGTDAVGGSILLSSIPQNQTNEASVAGQIESFDNYQMQLAARYHSVLNEKWSISGKTSGYFNRMNNHFPYRERREYALLPAEADQKGLIQDIFLTSKNDQEISAHVWLTGNKLVTSPANLAGRELTLTEAYRTMLRYRIRDLTLRTAWVRDVIDYAKGDFKNVDHAVTDKFSTRAEQDFTWNLNNLGSNIYVKAGAEWTHYRTSVAGYEKPLITEDRADIYLLTRWQANRRLVVSLNLRQALVTGYNPPFTPSIGSEYQLFQRNSYQLKLKGSLARSYRVPTLNERYWAILGNPDIKPESGWNKEIGLEQSLKSTFGDVFTASITGYHNRVKDWTYWNPMKNYRVENLQQVLARGLELQLSWRRDFGAAKSGLNFNYAWNKSVQEKAYDAYSVDVIGKQLRFVPLHSAGLNTFFQYKNMRLTAQVQSVGKRYITFDNSTFLKEYALVHLIGEVTIPLSAVYLRVQGQINNVSNTFYLNTQNNAMPGRSFAINMVAAFRKGPKRLPILEN</sequence>
<reference evidence="15 16" key="1">
    <citation type="submission" date="2021-04" db="EMBL/GenBank/DDBJ databases">
        <authorList>
            <person name="Rodrigo-Torres L."/>
            <person name="Arahal R. D."/>
            <person name="Lucena T."/>
        </authorList>
    </citation>
    <scope>NUCLEOTIDE SEQUENCE [LARGE SCALE GENOMIC DNA]</scope>
    <source>
        <strain evidence="15 16">CECT 9623</strain>
    </source>
</reference>
<dbReference type="InterPro" id="IPR036942">
    <property type="entry name" value="Beta-barrel_TonB_sf"/>
</dbReference>
<gene>
    <name evidence="15" type="primary">btuB_11</name>
    <name evidence="15" type="ORF">DYBT9623_03648</name>
</gene>
<keyword evidence="16" id="KW-1185">Reference proteome</keyword>
<keyword evidence="4 10" id="KW-0812">Transmembrane</keyword>
<evidence type="ECO:0000313" key="15">
    <source>
        <dbReference type="EMBL" id="CAG5071657.1"/>
    </source>
</evidence>
<feature type="domain" description="TonB-dependent receptor plug" evidence="14">
    <location>
        <begin position="50"/>
        <end position="148"/>
    </location>
</feature>
<dbReference type="PROSITE" id="PS52016">
    <property type="entry name" value="TONB_DEPENDENT_REC_3"/>
    <property type="match status" value="1"/>
</dbReference>
<feature type="domain" description="TonB-dependent receptor-like beta-barrel" evidence="13">
    <location>
        <begin position="264"/>
        <end position="611"/>
    </location>
</feature>
<dbReference type="InterPro" id="IPR037066">
    <property type="entry name" value="Plug_dom_sf"/>
</dbReference>
<evidence type="ECO:0000256" key="7">
    <source>
        <dbReference type="ARBA" id="ARBA00023136"/>
    </source>
</evidence>
<dbReference type="Gene3D" id="2.170.130.10">
    <property type="entry name" value="TonB-dependent receptor, plug domain"/>
    <property type="match status" value="1"/>
</dbReference>
<comment type="similarity">
    <text evidence="10 11">Belongs to the TonB-dependent receptor family.</text>
</comment>
<dbReference type="InterPro" id="IPR000531">
    <property type="entry name" value="Beta-barrel_TonB"/>
</dbReference>
<dbReference type="SUPFAM" id="SSF56935">
    <property type="entry name" value="Porins"/>
    <property type="match status" value="1"/>
</dbReference>
<evidence type="ECO:0000256" key="11">
    <source>
        <dbReference type="RuleBase" id="RU003357"/>
    </source>
</evidence>
<dbReference type="InterPro" id="IPR012910">
    <property type="entry name" value="Plug_dom"/>
</dbReference>
<evidence type="ECO:0000256" key="4">
    <source>
        <dbReference type="ARBA" id="ARBA00022692"/>
    </source>
</evidence>
<dbReference type="Pfam" id="PF00593">
    <property type="entry name" value="TonB_dep_Rec_b-barrel"/>
    <property type="match status" value="1"/>
</dbReference>
<evidence type="ECO:0000256" key="10">
    <source>
        <dbReference type="PROSITE-ProRule" id="PRU01360"/>
    </source>
</evidence>
<keyword evidence="2 10" id="KW-0813">Transport</keyword>
<comment type="caution">
    <text evidence="15">The sequence shown here is derived from an EMBL/GenBank/DDBJ whole genome shotgun (WGS) entry which is preliminary data.</text>
</comment>
<keyword evidence="6 11" id="KW-0798">TonB box</keyword>
<evidence type="ECO:0000256" key="3">
    <source>
        <dbReference type="ARBA" id="ARBA00022452"/>
    </source>
</evidence>
<accession>A0ABM8UTR3</accession>
<evidence type="ECO:0000256" key="5">
    <source>
        <dbReference type="ARBA" id="ARBA00022729"/>
    </source>
</evidence>
<evidence type="ECO:0000256" key="8">
    <source>
        <dbReference type="ARBA" id="ARBA00023170"/>
    </source>
</evidence>
<evidence type="ECO:0000313" key="16">
    <source>
        <dbReference type="Proteomes" id="UP000679725"/>
    </source>
</evidence>
<dbReference type="EMBL" id="CAJRAU010000005">
    <property type="protein sequence ID" value="CAG5071657.1"/>
    <property type="molecule type" value="Genomic_DNA"/>
</dbReference>
<keyword evidence="8" id="KW-0675">Receptor</keyword>